<gene>
    <name evidence="8" type="ORF">CEUTPL_LOCUS6935</name>
</gene>
<evidence type="ECO:0000256" key="6">
    <source>
        <dbReference type="ARBA" id="ARBA00023326"/>
    </source>
</evidence>
<dbReference type="GO" id="GO:0008810">
    <property type="term" value="F:cellulase activity"/>
    <property type="evidence" value="ECO:0007669"/>
    <property type="project" value="InterPro"/>
</dbReference>
<accession>A0A9P0DI40</accession>
<dbReference type="Pfam" id="PF02011">
    <property type="entry name" value="Glyco_hydro_48"/>
    <property type="match status" value="1"/>
</dbReference>
<keyword evidence="5" id="KW-0326">Glycosidase</keyword>
<evidence type="ECO:0000256" key="3">
    <source>
        <dbReference type="ARBA" id="ARBA00023001"/>
    </source>
</evidence>
<name>A0A9P0DI40_9CUCU</name>
<dbReference type="InterPro" id="IPR023309">
    <property type="entry name" value="Endo-1-4-beta-glucanase_dom2"/>
</dbReference>
<dbReference type="SUPFAM" id="SSF48208">
    <property type="entry name" value="Six-hairpin glycosidases"/>
    <property type="match status" value="1"/>
</dbReference>
<dbReference type="AlphaFoldDB" id="A0A9P0DI40"/>
<organism evidence="8 9">
    <name type="scientific">Ceutorhynchus assimilis</name>
    <name type="common">cabbage seed weevil</name>
    <dbReference type="NCBI Taxonomy" id="467358"/>
    <lineage>
        <taxon>Eukaryota</taxon>
        <taxon>Metazoa</taxon>
        <taxon>Ecdysozoa</taxon>
        <taxon>Arthropoda</taxon>
        <taxon>Hexapoda</taxon>
        <taxon>Insecta</taxon>
        <taxon>Pterygota</taxon>
        <taxon>Neoptera</taxon>
        <taxon>Endopterygota</taxon>
        <taxon>Coleoptera</taxon>
        <taxon>Polyphaga</taxon>
        <taxon>Cucujiformia</taxon>
        <taxon>Curculionidae</taxon>
        <taxon>Ceutorhynchinae</taxon>
        <taxon>Ceutorhynchus</taxon>
    </lineage>
</organism>
<dbReference type="OrthoDB" id="10307979at2759"/>
<dbReference type="EMBL" id="OU892279">
    <property type="protein sequence ID" value="CAH1128174.1"/>
    <property type="molecule type" value="Genomic_DNA"/>
</dbReference>
<evidence type="ECO:0000256" key="7">
    <source>
        <dbReference type="SAM" id="SignalP"/>
    </source>
</evidence>
<sequence length="614" mass="69396">MLQPFLVIFLAACASAGTYKDRFLILYNQITDGNNGYYSKEGVPYHSRENMLVETVDHGHETDSEALSYNIYLHAMYGAISKNFEPFNQAWNIIENYLIPQTQYNIESYNPKFPVYSADFSVGVDPLHDELKATYGEDKLFLMHWLLDTDDNFGFGNVQGQCTLGPKASGPSFVHMGAGSVWQGITYPACDNFAYGGSTGFSYTSNIPNWHYSVAPDADARVIQAAYWASQWATRNGQISTIQNTLAKVSKLGDYLRYSFYDVLYRTVGNCIGTSCRPAAYKESAHYLLSWFIGWGGNIDSQDAYSWRTGSSEIIIGYQNPVAAFAMVNDPNLRPKSPTGRIDWQNSLIRQVQLYQYLQTPEGALSGGVTNSWKNVYGEPPSDVRANTFYGMFYENEPLMDDGTSDWFGMWTWSMDRLAQYYYITGDATSRVVLRKWFDWIYRHVTITDTSYSVPVMISWNGSLPRNTKPTVTFSGATFYGIASSLSRALSYYAAKSGDSRAKQTAKQLLDVVWANHKDDKGLYVRTDLSPFINMEQPVFIPVQDWSGTYPNGDKINASSTFLDIRSWYKKDENWSQIENFLNGGPAPVVDYHRFWEQADMALALGAYSLLFGE</sequence>
<dbReference type="Proteomes" id="UP001152799">
    <property type="component" value="Chromosome 3"/>
</dbReference>
<protein>
    <submittedName>
        <fullName evidence="8">Uncharacterized protein</fullName>
    </submittedName>
</protein>
<dbReference type="Gene3D" id="1.50.10.10">
    <property type="match status" value="1"/>
</dbReference>
<evidence type="ECO:0000313" key="9">
    <source>
        <dbReference type="Proteomes" id="UP001152799"/>
    </source>
</evidence>
<proteinExistence type="predicted"/>
<keyword evidence="4" id="KW-0119">Carbohydrate metabolism</keyword>
<dbReference type="PRINTS" id="PR00844">
    <property type="entry name" value="GLHYDRLASE48"/>
</dbReference>
<feature type="chain" id="PRO_5040404859" evidence="7">
    <location>
        <begin position="17"/>
        <end position="614"/>
    </location>
</feature>
<dbReference type="Gene3D" id="4.10.870.10">
    <property type="entry name" value="Endo-1,4-beta-glucanase f. Domain 3"/>
    <property type="match status" value="1"/>
</dbReference>
<evidence type="ECO:0000256" key="5">
    <source>
        <dbReference type="ARBA" id="ARBA00023295"/>
    </source>
</evidence>
<feature type="signal peptide" evidence="7">
    <location>
        <begin position="1"/>
        <end position="16"/>
    </location>
</feature>
<dbReference type="Gene3D" id="2.170.160.10">
    <property type="entry name" value="Endo-1,4-beta-glucanase f. Domain 2"/>
    <property type="match status" value="1"/>
</dbReference>
<dbReference type="GO" id="GO:0030245">
    <property type="term" value="P:cellulose catabolic process"/>
    <property type="evidence" value="ECO:0007669"/>
    <property type="project" value="UniProtKB-KW"/>
</dbReference>
<evidence type="ECO:0000256" key="4">
    <source>
        <dbReference type="ARBA" id="ARBA00023277"/>
    </source>
</evidence>
<dbReference type="InterPro" id="IPR000556">
    <property type="entry name" value="Glyco_hydro_48F"/>
</dbReference>
<keyword evidence="6" id="KW-0624">Polysaccharide degradation</keyword>
<evidence type="ECO:0000313" key="8">
    <source>
        <dbReference type="EMBL" id="CAH1128174.1"/>
    </source>
</evidence>
<dbReference type="InterPro" id="IPR027390">
    <property type="entry name" value="Endoglucanase_F_dom3"/>
</dbReference>
<dbReference type="InterPro" id="IPR012341">
    <property type="entry name" value="6hp_glycosidase-like_sf"/>
</dbReference>
<keyword evidence="3" id="KW-0136">Cellulose degradation</keyword>
<keyword evidence="1 7" id="KW-0732">Signal</keyword>
<keyword evidence="2" id="KW-0378">Hydrolase</keyword>
<keyword evidence="9" id="KW-1185">Reference proteome</keyword>
<evidence type="ECO:0000256" key="1">
    <source>
        <dbReference type="ARBA" id="ARBA00022729"/>
    </source>
</evidence>
<evidence type="ECO:0000256" key="2">
    <source>
        <dbReference type="ARBA" id="ARBA00022801"/>
    </source>
</evidence>
<reference evidence="8" key="1">
    <citation type="submission" date="2022-01" db="EMBL/GenBank/DDBJ databases">
        <authorList>
            <person name="King R."/>
        </authorList>
    </citation>
    <scope>NUCLEOTIDE SEQUENCE</scope>
</reference>
<dbReference type="InterPro" id="IPR008928">
    <property type="entry name" value="6-hairpin_glycosidase_sf"/>
</dbReference>